<proteinExistence type="predicted"/>
<reference evidence="2" key="1">
    <citation type="submission" date="2021-01" db="EMBL/GenBank/DDBJ databases">
        <authorList>
            <consortium name="Genoscope - CEA"/>
            <person name="William W."/>
        </authorList>
    </citation>
    <scope>NUCLEOTIDE SEQUENCE</scope>
</reference>
<keyword evidence="3" id="KW-1185">Reference proteome</keyword>
<protein>
    <submittedName>
        <fullName evidence="2">Uncharacterized protein</fullName>
    </submittedName>
</protein>
<feature type="coiled-coil region" evidence="1">
    <location>
        <begin position="607"/>
        <end position="641"/>
    </location>
</feature>
<keyword evidence="1" id="KW-0175">Coiled coil</keyword>
<dbReference type="Proteomes" id="UP000692954">
    <property type="component" value="Unassembled WGS sequence"/>
</dbReference>
<sequence length="1445" mass="173194">MKSNVSQCQLKHLYEAEARRKIVLEVLKWASRKKTGAQNFWAQVTSVPIDKRFTRKIQTTHIFQEFLGFLKLFPFLYFDTGVDLLFKLLMSKATQILRGGGCAASKIQRVGDFFTLFIFHVEKIISKATVAANPQESQEIMISIQWFMFQEEYFYQLSKNTENFVKTYDLILGGIRGLLKSCLIYSEVISLYTTALLSKMIFSFHIMNEGRFCRLSLQQEFLDISDELEQQMEKMKQNDLIHQMKLYLFLTKTSFEIAPNNSKEKEDILKGFLDGIVCSIKMKPSQLLESLQYGTCKFNQMNSVQNNRKQYIVYYFFGMLQWETIRYFKNEKQKNLKEILLQIQDIHENLVKNSNNWENHFLWIQMIGKILVYNPLIKIQNLFRLVAQYHIEKNPRQIWKEYQKKGLLNQIIHNNDQAVIQINQFKNKSLNQFDRIMLEDCFKGWKHFILLKDFLQNEQNLNIHFTFRSYLTNNLIVNNIQSQKNKIILSINLIQKFFDLLISNKLLLLIKENYEKLGEVFETYRNCIENNTNADQRIQKNHVQFINKSNHSQLQNIYPKQSEYHQTNQNQIKEKKIYDRIIFIGNDQYIRKSIITKILDESLNEEQNDSTDEMTEIIRELQKLELKNNQALGDLRFLKLTLLLIRFNLKKLFIYNSYPQEQISNLYKSNNYNLNQLFEIQLNNLFIEYEELNQVLESDNNESMRFIMEIFQIKYDIDSFLKPKNSKEIERLKKYIQQFRRPQTHLFKQEIIWKKVIQKQQNFFLKRIIKDYPKRIFCSKSDIFQFTASQLNGIYFTEYDYQNKLSKQKGLIEYLQFCLLIEKQKISLEEIDLRLIEEELEQFIKKTPSQIVFVYEQIQYNIMDEILNFEESKLYKNKFENFLSELIKIQDQSKYQYFDQMEIDYYNRLANQTEIIIKTLKCVGKKEQKMFKMLMKEELKNFQRLVIQYDEFKTEKQNNQNKIQLQKEKEQVKQRGQEFNQSIKNYNGNLKCMIGIIQLQKYQIIEEEDLLNKLLEKITSFTDDLDLIQSYEVEDQIEYKNLFVNLFQELVRDFEQLALRHITIYQMEDENFMQYIERIKSFLSSTKKQIPNISASLNWFPTDLYEQLAEISYISNVFIDQELLILFFQKLFLFEKQEEEQQEKSNEVWKMKQGLVITLIQISTDCFTDTIISFCSKTLIQFWVSEKDERVRNLLKNENLIIIQTQILKKDWQTHQSAITEEMEQMLMRIDQLPTLTNVICSSQNWIKQFSNQINRQGLLMKWVNTQFEYLFYQLYHKKLIKNRGEIKKLNDQLESTKIERGNSIEQLLEIRKCKVLKESAYRNVKSIYVPLKTFQKGKKEQINLIKLNQSDDIQAEVMEFLLKGQTGEKTVMLIHGITRSGKSTTAKKIEEFIWKIYERNQKISNQVLIPIYISLPSLKDPLFQAVEETLCQEDYGFDDIQLKE</sequence>
<accession>A0A8S1RQ74</accession>
<comment type="caution">
    <text evidence="2">The sequence shown here is derived from an EMBL/GenBank/DDBJ whole genome shotgun (WGS) entry which is preliminary data.</text>
</comment>
<name>A0A8S1RQ74_9CILI</name>
<evidence type="ECO:0000313" key="3">
    <source>
        <dbReference type="Proteomes" id="UP000692954"/>
    </source>
</evidence>
<organism evidence="2 3">
    <name type="scientific">Paramecium sonneborni</name>
    <dbReference type="NCBI Taxonomy" id="65129"/>
    <lineage>
        <taxon>Eukaryota</taxon>
        <taxon>Sar</taxon>
        <taxon>Alveolata</taxon>
        <taxon>Ciliophora</taxon>
        <taxon>Intramacronucleata</taxon>
        <taxon>Oligohymenophorea</taxon>
        <taxon>Peniculida</taxon>
        <taxon>Parameciidae</taxon>
        <taxon>Paramecium</taxon>
    </lineage>
</organism>
<evidence type="ECO:0000256" key="1">
    <source>
        <dbReference type="SAM" id="Coils"/>
    </source>
</evidence>
<feature type="coiled-coil region" evidence="1">
    <location>
        <begin position="1280"/>
        <end position="1307"/>
    </location>
</feature>
<evidence type="ECO:0000313" key="2">
    <source>
        <dbReference type="EMBL" id="CAD8129617.1"/>
    </source>
</evidence>
<dbReference type="EMBL" id="CAJJDN010000234">
    <property type="protein sequence ID" value="CAD8129617.1"/>
    <property type="molecule type" value="Genomic_DNA"/>
</dbReference>
<gene>
    <name evidence="2" type="ORF">PSON_ATCC_30995.1.T2340008</name>
</gene>